<proteinExistence type="predicted"/>
<evidence type="ECO:0000313" key="2">
    <source>
        <dbReference type="Proteomes" id="UP001357223"/>
    </source>
</evidence>
<reference evidence="1 2" key="1">
    <citation type="submission" date="2023-10" db="EMBL/GenBank/DDBJ databases">
        <title>Niallia locisalis sp.nov. isolated from a salt pond sample.</title>
        <authorList>
            <person name="Li X.-J."/>
            <person name="Dong L."/>
        </authorList>
    </citation>
    <scope>NUCLEOTIDE SEQUENCE [LARGE SCALE GENOMIC DNA]</scope>
    <source>
        <strain evidence="1 2">DSM 29761</strain>
    </source>
</reference>
<protein>
    <submittedName>
        <fullName evidence="1">Uncharacterized protein</fullName>
    </submittedName>
</protein>
<dbReference type="RefSeq" id="WP_338447808.1">
    <property type="nucleotide sequence ID" value="NZ_CP137640.1"/>
</dbReference>
<accession>A0ABZ2CCM3</accession>
<dbReference type="Proteomes" id="UP001357223">
    <property type="component" value="Chromosome"/>
</dbReference>
<name>A0ABZ2CCM3_9BACI</name>
<sequence>MGNEEKFPFEGDSIQNMHRKSVREVLEFSSTGYGLESVMEPNKGNKAEMKENNNKIL</sequence>
<keyword evidence="2" id="KW-1185">Reference proteome</keyword>
<gene>
    <name evidence="1" type="ORF">R4Z09_16310</name>
</gene>
<organism evidence="1 2">
    <name type="scientific">Niallia oryzisoli</name>
    <dbReference type="NCBI Taxonomy" id="1737571"/>
    <lineage>
        <taxon>Bacteria</taxon>
        <taxon>Bacillati</taxon>
        <taxon>Bacillota</taxon>
        <taxon>Bacilli</taxon>
        <taxon>Bacillales</taxon>
        <taxon>Bacillaceae</taxon>
        <taxon>Niallia</taxon>
    </lineage>
</organism>
<evidence type="ECO:0000313" key="1">
    <source>
        <dbReference type="EMBL" id="WVX78874.1"/>
    </source>
</evidence>
<dbReference type="EMBL" id="CP137640">
    <property type="protein sequence ID" value="WVX78874.1"/>
    <property type="molecule type" value="Genomic_DNA"/>
</dbReference>